<evidence type="ECO:0000313" key="6">
    <source>
        <dbReference type="Proteomes" id="UP001596203"/>
    </source>
</evidence>
<dbReference type="PANTHER" id="PTHR30146">
    <property type="entry name" value="LACI-RELATED TRANSCRIPTIONAL REPRESSOR"/>
    <property type="match status" value="1"/>
</dbReference>
<dbReference type="InterPro" id="IPR028082">
    <property type="entry name" value="Peripla_BP_I"/>
</dbReference>
<dbReference type="SUPFAM" id="SSF53822">
    <property type="entry name" value="Periplasmic binding protein-like I"/>
    <property type="match status" value="1"/>
</dbReference>
<keyword evidence="1" id="KW-0805">Transcription regulation</keyword>
<proteinExistence type="predicted"/>
<dbReference type="Gene3D" id="3.40.50.2300">
    <property type="match status" value="2"/>
</dbReference>
<name>A0ABW1K5I9_9ACTN</name>
<dbReference type="PROSITE" id="PS00894">
    <property type="entry name" value="HTH_DEOR_1"/>
    <property type="match status" value="1"/>
</dbReference>
<dbReference type="Pfam" id="PF13377">
    <property type="entry name" value="Peripla_BP_3"/>
    <property type="match status" value="1"/>
</dbReference>
<dbReference type="InterPro" id="IPR018356">
    <property type="entry name" value="Tscrpt_reg_HTH_DeoR_CS"/>
</dbReference>
<organism evidence="5 6">
    <name type="scientific">Plantactinospora solaniradicis</name>
    <dbReference type="NCBI Taxonomy" id="1723736"/>
    <lineage>
        <taxon>Bacteria</taxon>
        <taxon>Bacillati</taxon>
        <taxon>Actinomycetota</taxon>
        <taxon>Actinomycetes</taxon>
        <taxon>Micromonosporales</taxon>
        <taxon>Micromonosporaceae</taxon>
        <taxon>Plantactinospora</taxon>
    </lineage>
</organism>
<dbReference type="InterPro" id="IPR001034">
    <property type="entry name" value="DeoR_HTH"/>
</dbReference>
<dbReference type="Proteomes" id="UP001596203">
    <property type="component" value="Unassembled WGS sequence"/>
</dbReference>
<evidence type="ECO:0000313" key="5">
    <source>
        <dbReference type="EMBL" id="MFC6016462.1"/>
    </source>
</evidence>
<dbReference type="InterPro" id="IPR036390">
    <property type="entry name" value="WH_DNA-bd_sf"/>
</dbReference>
<dbReference type="PANTHER" id="PTHR30146:SF155">
    <property type="entry name" value="ALANINE RACEMASE"/>
    <property type="match status" value="1"/>
</dbReference>
<dbReference type="PRINTS" id="PR00037">
    <property type="entry name" value="HTHLACR"/>
</dbReference>
<dbReference type="SUPFAM" id="SSF46785">
    <property type="entry name" value="Winged helix' DNA-binding domain"/>
    <property type="match status" value="1"/>
</dbReference>
<feature type="domain" description="HTH deoR-type" evidence="4">
    <location>
        <begin position="42"/>
        <end position="97"/>
    </location>
</feature>
<dbReference type="InterPro" id="IPR036388">
    <property type="entry name" value="WH-like_DNA-bd_sf"/>
</dbReference>
<evidence type="ECO:0000256" key="3">
    <source>
        <dbReference type="ARBA" id="ARBA00023163"/>
    </source>
</evidence>
<dbReference type="InterPro" id="IPR046335">
    <property type="entry name" value="LacI/GalR-like_sensor"/>
</dbReference>
<dbReference type="SMART" id="SM00420">
    <property type="entry name" value="HTH_DEOR"/>
    <property type="match status" value="1"/>
</dbReference>
<dbReference type="EMBL" id="JBHSPR010000007">
    <property type="protein sequence ID" value="MFC6016462.1"/>
    <property type="molecule type" value="Genomic_DNA"/>
</dbReference>
<reference evidence="6" key="1">
    <citation type="journal article" date="2019" name="Int. J. Syst. Evol. Microbiol.">
        <title>The Global Catalogue of Microorganisms (GCM) 10K type strain sequencing project: providing services to taxonomists for standard genome sequencing and annotation.</title>
        <authorList>
            <consortium name="The Broad Institute Genomics Platform"/>
            <consortium name="The Broad Institute Genome Sequencing Center for Infectious Disease"/>
            <person name="Wu L."/>
            <person name="Ma J."/>
        </authorList>
    </citation>
    <scope>NUCLEOTIDE SEQUENCE [LARGE SCALE GENOMIC DNA]</scope>
    <source>
        <strain evidence="6">ZS-35-S2</strain>
    </source>
</reference>
<dbReference type="RefSeq" id="WP_377419838.1">
    <property type="nucleotide sequence ID" value="NZ_JBHSPR010000007.1"/>
</dbReference>
<evidence type="ECO:0000256" key="2">
    <source>
        <dbReference type="ARBA" id="ARBA00023125"/>
    </source>
</evidence>
<keyword evidence="2" id="KW-0238">DNA-binding</keyword>
<protein>
    <submittedName>
        <fullName evidence="5">Substrate-binding domain-containing protein</fullName>
    </submittedName>
</protein>
<gene>
    <name evidence="5" type="ORF">ACFP2T_09650</name>
</gene>
<dbReference type="CDD" id="cd06267">
    <property type="entry name" value="PBP1_LacI_sugar_binding-like"/>
    <property type="match status" value="1"/>
</dbReference>
<dbReference type="Gene3D" id="1.10.10.10">
    <property type="entry name" value="Winged helix-like DNA-binding domain superfamily/Winged helix DNA-binding domain"/>
    <property type="match status" value="1"/>
</dbReference>
<comment type="caution">
    <text evidence="5">The sequence shown here is derived from an EMBL/GenBank/DDBJ whole genome shotgun (WGS) entry which is preliminary data.</text>
</comment>
<keyword evidence="3" id="KW-0804">Transcription</keyword>
<accession>A0ABW1K5I9</accession>
<keyword evidence="6" id="KW-1185">Reference proteome</keyword>
<sequence length="402" mass="43384">MMILLDERHGSWSLCRTRVHRFDAVTSRLLKGFDLKRSPMLTQERHDVILEELRRVGVVHVDRLAAKLAVSAVTVRRDLRELADRELLRRVRGGGVLPVVPGAAGRSTARPTGLVVGMVVPSLDYYYPQIMRAAQAAANAYGLRIAFRGSMYGSAASDQRQIERLLGEGVAGMLLTPSSPLSDREPLLDWVGALDMPVVLIERQPPSDNARWARLESVSTDHELGAALAVEHLTALGHKAIGLVVPRTSPTSEPLRAGFLASMRRLGATRRRITEIDGDEVAMGGAGSARALEACLAMGASALLVHADRHAAALTQAARDAGIDVPGTLSVISYDDEMAGAFDPPLTAVRPPRTAIGQAALELLAARLSPSQNRRPPCRMRLAPQLILRQSTARPARVPAPR</sequence>
<dbReference type="Pfam" id="PF08220">
    <property type="entry name" value="HTH_DeoR"/>
    <property type="match status" value="1"/>
</dbReference>
<evidence type="ECO:0000259" key="4">
    <source>
        <dbReference type="PROSITE" id="PS51000"/>
    </source>
</evidence>
<dbReference type="PROSITE" id="PS51000">
    <property type="entry name" value="HTH_DEOR_2"/>
    <property type="match status" value="1"/>
</dbReference>
<evidence type="ECO:0000256" key="1">
    <source>
        <dbReference type="ARBA" id="ARBA00023015"/>
    </source>
</evidence>